<dbReference type="Gene3D" id="3.40.50.1820">
    <property type="entry name" value="alpha/beta hydrolase"/>
    <property type="match status" value="1"/>
</dbReference>
<dbReference type="InterPro" id="IPR050261">
    <property type="entry name" value="FrsA_esterase"/>
</dbReference>
<dbReference type="GO" id="GO:0052689">
    <property type="term" value="F:carboxylic ester hydrolase activity"/>
    <property type="evidence" value="ECO:0007669"/>
    <property type="project" value="UniProtKB-ARBA"/>
</dbReference>
<dbReference type="SUPFAM" id="SSF53474">
    <property type="entry name" value="alpha/beta-Hydrolases"/>
    <property type="match status" value="1"/>
</dbReference>
<reference evidence="4 5" key="1">
    <citation type="submission" date="2020-08" db="EMBL/GenBank/DDBJ databases">
        <title>Genomic Encyclopedia of Type Strains, Phase IV (KMG-IV): sequencing the most valuable type-strain genomes for metagenomic binning, comparative biology and taxonomic classification.</title>
        <authorList>
            <person name="Goeker M."/>
        </authorList>
    </citation>
    <scope>NUCLEOTIDE SEQUENCE [LARGE SCALE GENOMIC DNA]</scope>
    <source>
        <strain evidence="4 5">DSM 12252</strain>
    </source>
</reference>
<dbReference type="RefSeq" id="WP_184342227.1">
    <property type="nucleotide sequence ID" value="NZ_JACHIG010000009.1"/>
</dbReference>
<evidence type="ECO:0000256" key="1">
    <source>
        <dbReference type="ARBA" id="ARBA00022801"/>
    </source>
</evidence>
<dbReference type="AlphaFoldDB" id="A0A7W8DLL4"/>
<sequence>MAQKKIKLPDVGNILGNVVLVHGRRGRKEDYLLIAERFCAVGFRCLLFDLPAHGDSPSDMACYGVREGHLPATVLNEAAAEFGFAPQPAGIMGISTGGAVSIRSASAPDAPWKAAIFVSTFDTLNHVVRHQASQLAGEWLGTVWSRITGWFYQQKTRVNMGDINSMALVPALRCSVMVAHGTADRVVPAECGRRLYAALPPEIDKRWVEIPGADHDNVLITDFPIYAEMAEWLLRHVPAS</sequence>
<protein>
    <submittedName>
        <fullName evidence="4">Alpha-beta hydrolase superfamily lysophospholipase</fullName>
    </submittedName>
</protein>
<feature type="domain" description="AB hydrolase-1" evidence="3">
    <location>
        <begin position="18"/>
        <end position="218"/>
    </location>
</feature>
<dbReference type="PANTHER" id="PTHR22946">
    <property type="entry name" value="DIENELACTONE HYDROLASE DOMAIN-CONTAINING PROTEIN-RELATED"/>
    <property type="match status" value="1"/>
</dbReference>
<keyword evidence="1 4" id="KW-0378">Hydrolase</keyword>
<keyword evidence="5" id="KW-1185">Reference proteome</keyword>
<evidence type="ECO:0000259" key="3">
    <source>
        <dbReference type="Pfam" id="PF12697"/>
    </source>
</evidence>
<dbReference type="InterPro" id="IPR029058">
    <property type="entry name" value="AB_hydrolase_fold"/>
</dbReference>
<gene>
    <name evidence="4" type="ORF">HNQ65_004022</name>
</gene>
<dbReference type="Proteomes" id="UP000590740">
    <property type="component" value="Unassembled WGS sequence"/>
</dbReference>
<name>A0A7W8DLL4_9BACT</name>
<evidence type="ECO:0000313" key="4">
    <source>
        <dbReference type="EMBL" id="MBB5034428.1"/>
    </source>
</evidence>
<dbReference type="EMBL" id="JACHIG010000009">
    <property type="protein sequence ID" value="MBB5034428.1"/>
    <property type="molecule type" value="Genomic_DNA"/>
</dbReference>
<evidence type="ECO:0000313" key="5">
    <source>
        <dbReference type="Proteomes" id="UP000590740"/>
    </source>
</evidence>
<accession>A0A7W8DLL4</accession>
<evidence type="ECO:0000256" key="2">
    <source>
        <dbReference type="ARBA" id="ARBA00038115"/>
    </source>
</evidence>
<dbReference type="Pfam" id="PF12697">
    <property type="entry name" value="Abhydrolase_6"/>
    <property type="match status" value="1"/>
</dbReference>
<comment type="similarity">
    <text evidence="2">Belongs to the AB hydrolase superfamily. FUS2 hydrolase family.</text>
</comment>
<comment type="caution">
    <text evidence="4">The sequence shown here is derived from an EMBL/GenBank/DDBJ whole genome shotgun (WGS) entry which is preliminary data.</text>
</comment>
<dbReference type="InterPro" id="IPR000073">
    <property type="entry name" value="AB_hydrolase_1"/>
</dbReference>
<dbReference type="PANTHER" id="PTHR22946:SF9">
    <property type="entry name" value="POLYKETIDE TRANSFERASE AF380"/>
    <property type="match status" value="1"/>
</dbReference>
<organism evidence="4 5">
    <name type="scientific">Prosthecobacter vanneervenii</name>
    <dbReference type="NCBI Taxonomy" id="48466"/>
    <lineage>
        <taxon>Bacteria</taxon>
        <taxon>Pseudomonadati</taxon>
        <taxon>Verrucomicrobiota</taxon>
        <taxon>Verrucomicrobiia</taxon>
        <taxon>Verrucomicrobiales</taxon>
        <taxon>Verrucomicrobiaceae</taxon>
        <taxon>Prosthecobacter</taxon>
    </lineage>
</organism>
<proteinExistence type="inferred from homology"/>